<feature type="active site" description="Proton acceptor" evidence="4">
    <location>
        <position position="291"/>
    </location>
</feature>
<feature type="domain" description="FAD-dependent oxidoreductase 2 FAD-binding" evidence="5">
    <location>
        <begin position="25"/>
        <end position="381"/>
    </location>
</feature>
<dbReference type="PANTHER" id="PTHR11632:SF73">
    <property type="entry name" value="BLR3196 PROTEIN"/>
    <property type="match status" value="1"/>
</dbReference>
<dbReference type="InterPro" id="IPR036188">
    <property type="entry name" value="FAD/NAD-bd_sf"/>
</dbReference>
<evidence type="ECO:0000313" key="8">
    <source>
        <dbReference type="Proteomes" id="UP000179860"/>
    </source>
</evidence>
<gene>
    <name evidence="7" type="ORF">BJG93_06520</name>
</gene>
<dbReference type="SUPFAM" id="SSF46977">
    <property type="entry name" value="Succinate dehydrogenase/fumarate reductase flavoprotein C-terminal domain"/>
    <property type="match status" value="1"/>
</dbReference>
<proteinExistence type="predicted"/>
<dbReference type="GO" id="GO:0050660">
    <property type="term" value="F:flavin adenine dinucleotide binding"/>
    <property type="evidence" value="ECO:0007669"/>
    <property type="project" value="TreeGrafter"/>
</dbReference>
<accession>A0A1I9YFI8</accession>
<evidence type="ECO:0000256" key="4">
    <source>
        <dbReference type="PIRSR" id="PIRSR000171-1"/>
    </source>
</evidence>
<dbReference type="KEGG" id="pspw:BJG93_06520"/>
<evidence type="ECO:0000256" key="3">
    <source>
        <dbReference type="ARBA" id="ARBA00023002"/>
    </source>
</evidence>
<dbReference type="OrthoDB" id="9806724at2"/>
<dbReference type="Pfam" id="PF00890">
    <property type="entry name" value="FAD_binding_2"/>
    <property type="match status" value="1"/>
</dbReference>
<sequence>MNIDSLSMTHQKQQDWKMETLSCEVLVIGGGSAACRAAIEAKKAGARVLLVDKGRISESGSSPSALVGFSVPLLDPEDTDALFIGDWLKAAGGICDLDLVAACARYGRQIAEDMEKLGVPFITNPDGSWFISKRAGHSVRRTLQARGLGPGVHANVMLPVREAVIKSNVDLLEGVMVTRLLSNQGRVNGAYAVTADGEPIIIKAKAVVLAAGGANRLYSVLCDEVKDERSRTTGDGWRLAFEAGATIVDVEFTQFRDSPPAGPIFGAKYVNALGERIMERYDPVNLECAPRYMMARAVYQENFEGRGPVVWHVEDGQVARSRAPVGHQYQGGQTVPITLMFQRSTGGAWIDSNAATTVEALFAAGESSGGVLGGDRMQGCGFLETQTFGLVAGQNAARFASDHEALEIDETQVLAEQARLSGEGTQDPAEIISRVQSVMWEQAGVVSNNDRLTDAIAKIGALRSSAENLISKQSLFAAEEAANLTLAAELVARAKLAREETRSGHGRTDFPETDDRWVQHVCLSRDSTGNISVSKQPVRSATP</sequence>
<feature type="domain" description="Fumarate reductase/succinate dehydrogenase flavoprotein-like C-terminal" evidence="6">
    <location>
        <begin position="434"/>
        <end position="540"/>
    </location>
</feature>
<keyword evidence="2" id="KW-0285">Flavoprotein</keyword>
<evidence type="ECO:0000259" key="5">
    <source>
        <dbReference type="Pfam" id="PF00890"/>
    </source>
</evidence>
<dbReference type="SUPFAM" id="SSF51905">
    <property type="entry name" value="FAD/NAD(P)-binding domain"/>
    <property type="match status" value="1"/>
</dbReference>
<dbReference type="PIRSF" id="PIRSF000171">
    <property type="entry name" value="SDHA_APRA_LASPO"/>
    <property type="match status" value="1"/>
</dbReference>
<dbReference type="AlphaFoldDB" id="A0A1I9YFI8"/>
<name>A0A1I9YFI8_9BURK</name>
<dbReference type="Proteomes" id="UP000179860">
    <property type="component" value="Chromosome 1"/>
</dbReference>
<keyword evidence="8" id="KW-1185">Reference proteome</keyword>
<dbReference type="InterPro" id="IPR037099">
    <property type="entry name" value="Fum_R/Succ_DH_flav-like_C_sf"/>
</dbReference>
<dbReference type="GO" id="GO:0009061">
    <property type="term" value="P:anaerobic respiration"/>
    <property type="evidence" value="ECO:0007669"/>
    <property type="project" value="TreeGrafter"/>
</dbReference>
<dbReference type="GO" id="GO:0000104">
    <property type="term" value="F:succinate dehydrogenase activity"/>
    <property type="evidence" value="ECO:0007669"/>
    <property type="project" value="TreeGrafter"/>
</dbReference>
<keyword evidence="3" id="KW-0560">Oxidoreductase</keyword>
<dbReference type="PRINTS" id="PR00368">
    <property type="entry name" value="FADPNR"/>
</dbReference>
<organism evidence="7 8">
    <name type="scientific">Paraburkholderia sprentiae WSM5005</name>
    <dbReference type="NCBI Taxonomy" id="754502"/>
    <lineage>
        <taxon>Bacteria</taxon>
        <taxon>Pseudomonadati</taxon>
        <taxon>Pseudomonadota</taxon>
        <taxon>Betaproteobacteria</taxon>
        <taxon>Burkholderiales</taxon>
        <taxon>Burkholderiaceae</taxon>
        <taxon>Paraburkholderia</taxon>
    </lineage>
</organism>
<dbReference type="InterPro" id="IPR015939">
    <property type="entry name" value="Fum_Rdtase/Succ_DH_flav-like_C"/>
</dbReference>
<dbReference type="GO" id="GO:0005886">
    <property type="term" value="C:plasma membrane"/>
    <property type="evidence" value="ECO:0007669"/>
    <property type="project" value="TreeGrafter"/>
</dbReference>
<dbReference type="GO" id="GO:0009055">
    <property type="term" value="F:electron transfer activity"/>
    <property type="evidence" value="ECO:0007669"/>
    <property type="project" value="TreeGrafter"/>
</dbReference>
<dbReference type="RefSeq" id="WP_154671818.1">
    <property type="nucleotide sequence ID" value="NZ_CP017561.2"/>
</dbReference>
<dbReference type="EMBL" id="CP017561">
    <property type="protein sequence ID" value="APA85071.2"/>
    <property type="molecule type" value="Genomic_DNA"/>
</dbReference>
<dbReference type="Gene3D" id="3.90.700.10">
    <property type="entry name" value="Succinate dehydrogenase/fumarate reductase flavoprotein, catalytic domain"/>
    <property type="match status" value="1"/>
</dbReference>
<dbReference type="STRING" id="754502.BJG93_06520"/>
<dbReference type="SUPFAM" id="SSF56425">
    <property type="entry name" value="Succinate dehydrogenase/fumarate reductase flavoprotein, catalytic domain"/>
    <property type="match status" value="1"/>
</dbReference>
<dbReference type="Pfam" id="PF02910">
    <property type="entry name" value="Succ_DH_flav_C"/>
    <property type="match status" value="1"/>
</dbReference>
<protein>
    <submittedName>
        <fullName evidence="7">FAD-binding protein</fullName>
    </submittedName>
</protein>
<evidence type="ECO:0000259" key="6">
    <source>
        <dbReference type="Pfam" id="PF02910"/>
    </source>
</evidence>
<evidence type="ECO:0000256" key="1">
    <source>
        <dbReference type="ARBA" id="ARBA00001974"/>
    </source>
</evidence>
<dbReference type="Gene3D" id="3.50.50.60">
    <property type="entry name" value="FAD/NAD(P)-binding domain"/>
    <property type="match status" value="1"/>
</dbReference>
<comment type="cofactor">
    <cofactor evidence="1">
        <name>FAD</name>
        <dbReference type="ChEBI" id="CHEBI:57692"/>
    </cofactor>
</comment>
<evidence type="ECO:0000313" key="7">
    <source>
        <dbReference type="EMBL" id="APA85071.2"/>
    </source>
</evidence>
<dbReference type="InterPro" id="IPR003953">
    <property type="entry name" value="FAD-dep_OxRdtase_2_FAD-bd"/>
</dbReference>
<evidence type="ECO:0000256" key="2">
    <source>
        <dbReference type="ARBA" id="ARBA00022630"/>
    </source>
</evidence>
<reference evidence="7" key="2">
    <citation type="submission" date="2021-06" db="EMBL/GenBank/DDBJ databases">
        <authorList>
            <person name="Rogers T.H."/>
            <person name="Ramsay J.P."/>
            <person name="Wang P."/>
            <person name="Terpolilli J."/>
        </authorList>
    </citation>
    <scope>NUCLEOTIDE SEQUENCE</scope>
    <source>
        <strain evidence="7">WSM5005</strain>
    </source>
</reference>
<dbReference type="PANTHER" id="PTHR11632">
    <property type="entry name" value="SUCCINATE DEHYDROGENASE 2 FLAVOPROTEIN SUBUNIT"/>
    <property type="match status" value="1"/>
</dbReference>
<dbReference type="InterPro" id="IPR030664">
    <property type="entry name" value="SdhA/FrdA/AprA"/>
</dbReference>
<dbReference type="InterPro" id="IPR027477">
    <property type="entry name" value="Succ_DH/fumarate_Rdtase_cat_sf"/>
</dbReference>
<reference evidence="7" key="1">
    <citation type="submission" date="2016-09" db="EMBL/GenBank/DDBJ databases">
        <title>The Complete Genome of Burkholderia sprentiae wsm5005.</title>
        <authorList>
            <person name="De Meyer S."/>
            <person name="Wang P."/>
            <person name="Terpolilli J."/>
        </authorList>
    </citation>
    <scope>NUCLEOTIDE SEQUENCE [LARGE SCALE GENOMIC DNA]</scope>
    <source>
        <strain evidence="7">WSM5005</strain>
    </source>
</reference>
<dbReference type="Gene3D" id="1.20.58.100">
    <property type="entry name" value="Fumarate reductase/succinate dehydrogenase flavoprotein-like, C-terminal domain"/>
    <property type="match status" value="1"/>
</dbReference>